<proteinExistence type="predicted"/>
<dbReference type="Proteomes" id="UP001165960">
    <property type="component" value="Unassembled WGS sequence"/>
</dbReference>
<dbReference type="EMBL" id="QTSX02000121">
    <property type="protein sequence ID" value="KAJ9088423.1"/>
    <property type="molecule type" value="Genomic_DNA"/>
</dbReference>
<name>A0ACC2UNN7_9FUNG</name>
<accession>A0ACC2UNN7</accession>
<gene>
    <name evidence="1" type="primary">BRX1_2</name>
    <name evidence="1" type="ORF">DSO57_1023340</name>
</gene>
<evidence type="ECO:0000313" key="2">
    <source>
        <dbReference type="Proteomes" id="UP001165960"/>
    </source>
</evidence>
<evidence type="ECO:0000313" key="1">
    <source>
        <dbReference type="EMBL" id="KAJ9088423.1"/>
    </source>
</evidence>
<organism evidence="1 2">
    <name type="scientific">Entomophthora muscae</name>
    <dbReference type="NCBI Taxonomy" id="34485"/>
    <lineage>
        <taxon>Eukaryota</taxon>
        <taxon>Fungi</taxon>
        <taxon>Fungi incertae sedis</taxon>
        <taxon>Zoopagomycota</taxon>
        <taxon>Entomophthoromycotina</taxon>
        <taxon>Entomophthoromycetes</taxon>
        <taxon>Entomophthorales</taxon>
        <taxon>Entomophthoraceae</taxon>
        <taxon>Entomophthora</taxon>
    </lineage>
</organism>
<keyword evidence="2" id="KW-1185">Reference proteome</keyword>
<reference evidence="1" key="1">
    <citation type="submission" date="2022-04" db="EMBL/GenBank/DDBJ databases">
        <title>Genome of the entomopathogenic fungus Entomophthora muscae.</title>
        <authorList>
            <person name="Elya C."/>
            <person name="Lovett B.R."/>
            <person name="Lee E."/>
            <person name="Macias A.M."/>
            <person name="Hajek A.E."/>
            <person name="De Bivort B.L."/>
            <person name="Kasson M.T."/>
            <person name="De Fine Licht H.H."/>
            <person name="Stajich J.E."/>
        </authorList>
    </citation>
    <scope>NUCLEOTIDE SEQUENCE</scope>
    <source>
        <strain evidence="1">Berkeley</strain>
    </source>
</reference>
<sequence>MSSFKKMSKAAKRPAEEHDASENVETDVKYKQRVLLLSSRGILSRQRHLMQDLASLLPHCKKDAKLDTKSNLRLLNELADLNNCNNCIFFESRKGMDLYMWIAKTPNGPSAKFHVQNIHTMDELKLTGNCLKGSRPVLSFDQSFDSAPHFQLLKEMFTHAFAVPKSSRRVKPFIDHVTSLSIVDNRVWFRTYQIIEKDPEALPKEKMALVEVGPRFCLNLIRIFGGSFSGSVLYENKEFISPNMIRSSIKVNHANKYAKRKISNAERAYQMVKNQLPIDPLDKAFA</sequence>
<protein>
    <submittedName>
        <fullName evidence="1">Ribosome biogenesis protein brx1</fullName>
    </submittedName>
</protein>
<comment type="caution">
    <text evidence="1">The sequence shown here is derived from an EMBL/GenBank/DDBJ whole genome shotgun (WGS) entry which is preliminary data.</text>
</comment>